<evidence type="ECO:0000256" key="4">
    <source>
        <dbReference type="SAM" id="MobiDB-lite"/>
    </source>
</evidence>
<dbReference type="GO" id="GO:0016616">
    <property type="term" value="F:oxidoreductase activity, acting on the CH-OH group of donors, NAD or NADP as acceptor"/>
    <property type="evidence" value="ECO:0007669"/>
    <property type="project" value="TreeGrafter"/>
</dbReference>
<comment type="caution">
    <text evidence="5">The sequence shown here is derived from an EMBL/GenBank/DDBJ whole genome shotgun (WGS) entry which is preliminary data.</text>
</comment>
<sequence>MTFFGMAGRTAVITGAGSGIGAACAPMLGAAGAHAVALDLDRDAAAATANVVGGEAVAADVSDPEAVQRALTAAAARSGAIDVLLNNAGIALDTHCFADTETSHFRRHIEVKMLFVINGIRMGAALRAPRSAIVNTASVQGLFAVPGYVSYAASNCGVVGLTKVAAMELGPGGIRVNAVSPTTVDTPMLHAVPAGGSGGRRVRERLGPGRHHRRRSRRGSRALPGCRRLPGDQWAGNRDRQRHHRWHQLSPLVTRA</sequence>
<accession>A0A4R5XCA9</accession>
<dbReference type="InterPro" id="IPR002347">
    <property type="entry name" value="SDR_fam"/>
</dbReference>
<feature type="compositionally biased region" description="Basic residues" evidence="4">
    <location>
        <begin position="200"/>
        <end position="220"/>
    </location>
</feature>
<keyword evidence="2" id="KW-0560">Oxidoreductase</keyword>
<dbReference type="PANTHER" id="PTHR42760:SF133">
    <property type="entry name" value="3-OXOACYL-[ACYL-CARRIER-PROTEIN] REDUCTASE"/>
    <property type="match status" value="1"/>
</dbReference>
<comment type="similarity">
    <text evidence="1 3">Belongs to the short-chain dehydrogenases/reductases (SDR) family.</text>
</comment>
<protein>
    <submittedName>
        <fullName evidence="5">SDR family oxidoreductase</fullName>
    </submittedName>
</protein>
<dbReference type="Gene3D" id="3.40.50.720">
    <property type="entry name" value="NAD(P)-binding Rossmann-like Domain"/>
    <property type="match status" value="1"/>
</dbReference>
<feature type="region of interest" description="Disordered" evidence="4">
    <location>
        <begin position="193"/>
        <end position="243"/>
    </location>
</feature>
<evidence type="ECO:0000256" key="3">
    <source>
        <dbReference type="RuleBase" id="RU000363"/>
    </source>
</evidence>
<organism evidence="5 6">
    <name type="scientific">Mycolicibacterium obuense</name>
    <dbReference type="NCBI Taxonomy" id="1807"/>
    <lineage>
        <taxon>Bacteria</taxon>
        <taxon>Bacillati</taxon>
        <taxon>Actinomycetota</taxon>
        <taxon>Actinomycetes</taxon>
        <taxon>Mycobacteriales</taxon>
        <taxon>Mycobacteriaceae</taxon>
        <taxon>Mycolicibacterium</taxon>
    </lineage>
</organism>
<dbReference type="PRINTS" id="PR00080">
    <property type="entry name" value="SDRFAMILY"/>
</dbReference>
<dbReference type="InterPro" id="IPR036291">
    <property type="entry name" value="NAD(P)-bd_dom_sf"/>
</dbReference>
<dbReference type="Pfam" id="PF00106">
    <property type="entry name" value="adh_short"/>
    <property type="match status" value="1"/>
</dbReference>
<evidence type="ECO:0000313" key="5">
    <source>
        <dbReference type="EMBL" id="TDL11975.1"/>
    </source>
</evidence>
<dbReference type="EMBL" id="SDLP01000001">
    <property type="protein sequence ID" value="TDL11975.1"/>
    <property type="molecule type" value="Genomic_DNA"/>
</dbReference>
<dbReference type="RefSeq" id="WP_133412794.1">
    <property type="nucleotide sequence ID" value="NZ_SDLP01000001.1"/>
</dbReference>
<evidence type="ECO:0000256" key="1">
    <source>
        <dbReference type="ARBA" id="ARBA00006484"/>
    </source>
</evidence>
<dbReference type="PANTHER" id="PTHR42760">
    <property type="entry name" value="SHORT-CHAIN DEHYDROGENASES/REDUCTASES FAMILY MEMBER"/>
    <property type="match status" value="1"/>
</dbReference>
<dbReference type="SUPFAM" id="SSF51735">
    <property type="entry name" value="NAD(P)-binding Rossmann-fold domains"/>
    <property type="match status" value="1"/>
</dbReference>
<proteinExistence type="inferred from homology"/>
<name>A0A4R5XCA9_9MYCO</name>
<reference evidence="5 6" key="1">
    <citation type="submission" date="2019-01" db="EMBL/GenBank/DDBJ databases">
        <title>High-quality-draft genome sequences of five non-tuberculosis mycobacteriaceae isolated from a nosocomial environment.</title>
        <authorList>
            <person name="Tiago I."/>
            <person name="Alarico S."/>
            <person name="Pereira S.G."/>
            <person name="Coelho C."/>
            <person name="Maranha A."/>
            <person name="Empadinhas N."/>
        </authorList>
    </citation>
    <scope>NUCLEOTIDE SEQUENCE [LARGE SCALE GENOMIC DNA]</scope>
    <source>
        <strain evidence="5 6">22DIII</strain>
    </source>
</reference>
<evidence type="ECO:0000256" key="2">
    <source>
        <dbReference type="ARBA" id="ARBA00023002"/>
    </source>
</evidence>
<evidence type="ECO:0000313" key="6">
    <source>
        <dbReference type="Proteomes" id="UP000294952"/>
    </source>
</evidence>
<dbReference type="CDD" id="cd05233">
    <property type="entry name" value="SDR_c"/>
    <property type="match status" value="1"/>
</dbReference>
<gene>
    <name evidence="5" type="ORF">EUA04_03065</name>
</gene>
<dbReference type="Proteomes" id="UP000294952">
    <property type="component" value="Unassembled WGS sequence"/>
</dbReference>
<dbReference type="AlphaFoldDB" id="A0A4R5XCA9"/>
<dbReference type="PRINTS" id="PR00081">
    <property type="entry name" value="GDHRDH"/>
</dbReference>